<evidence type="ECO:0000256" key="7">
    <source>
        <dbReference type="ARBA" id="ARBA00023242"/>
    </source>
</evidence>
<dbReference type="GO" id="GO:0016607">
    <property type="term" value="C:nuclear speck"/>
    <property type="evidence" value="ECO:0007669"/>
    <property type="project" value="UniProtKB-SubCell"/>
</dbReference>
<protein>
    <recommendedName>
        <fullName evidence="3">DAZ-associated protein 2</fullName>
    </recommendedName>
    <alternativeName>
        <fullName evidence="8">Deleted in azoospermia-associated protein 2</fullName>
    </alternativeName>
    <alternativeName>
        <fullName evidence="9">Proline-rich transcript in brain protein</fullName>
    </alternativeName>
</protein>
<evidence type="ECO:0000256" key="6">
    <source>
        <dbReference type="ARBA" id="ARBA00022843"/>
    </source>
</evidence>
<dbReference type="PANTHER" id="PTHR31638">
    <property type="entry name" value="DAZ-ASSOCIATED PROTEIN 2"/>
    <property type="match status" value="1"/>
</dbReference>
<evidence type="ECO:0000256" key="4">
    <source>
        <dbReference type="ARBA" id="ARBA00022490"/>
    </source>
</evidence>
<keyword evidence="5" id="KW-0597">Phosphoprotein</keyword>
<dbReference type="Pfam" id="PF11029">
    <property type="entry name" value="DAZAP2"/>
    <property type="match status" value="1"/>
</dbReference>
<dbReference type="AlphaFoldDB" id="A0A553Q9N3"/>
<evidence type="ECO:0000256" key="2">
    <source>
        <dbReference type="ARBA" id="ARBA00004324"/>
    </source>
</evidence>
<comment type="caution">
    <text evidence="12">The sequence shown here is derived from an EMBL/GenBank/DDBJ whole genome shotgun (WGS) entry which is preliminary data.</text>
</comment>
<organism evidence="12 13">
    <name type="scientific">Danionella cerebrum</name>
    <dbReference type="NCBI Taxonomy" id="2873325"/>
    <lineage>
        <taxon>Eukaryota</taxon>
        <taxon>Metazoa</taxon>
        <taxon>Chordata</taxon>
        <taxon>Craniata</taxon>
        <taxon>Vertebrata</taxon>
        <taxon>Euteleostomi</taxon>
        <taxon>Actinopterygii</taxon>
        <taxon>Neopterygii</taxon>
        <taxon>Teleostei</taxon>
        <taxon>Ostariophysi</taxon>
        <taxon>Cypriniformes</taxon>
        <taxon>Danionidae</taxon>
        <taxon>Danioninae</taxon>
        <taxon>Danionella</taxon>
    </lineage>
</organism>
<gene>
    <name evidence="12" type="ORF">DNTS_004995</name>
</gene>
<feature type="region of interest" description="Disordered" evidence="11">
    <location>
        <begin position="1"/>
        <end position="20"/>
    </location>
</feature>
<keyword evidence="13" id="KW-1185">Reference proteome</keyword>
<accession>A0A553Q9N3</accession>
<evidence type="ECO:0000256" key="5">
    <source>
        <dbReference type="ARBA" id="ARBA00022553"/>
    </source>
</evidence>
<dbReference type="InterPro" id="IPR022730">
    <property type="entry name" value="DAZ_assoc-2"/>
</dbReference>
<sequence>MNNKGSYPQQGVYPQQSTAPVYPPAMQVPTQVSAYPDAPPPYSEVYQTRYMAPPPGPGQMPPMTSAYPGTQMYMPMHGQSVSVGGMAPSVPMAYYPVGPVYPPGSTVMVDGGFDAGARFGPGTSASIPPPPPGHMPNAAQMAAMQGANVVMTQRKGNFFMGGSGGGYTIW</sequence>
<evidence type="ECO:0000256" key="3">
    <source>
        <dbReference type="ARBA" id="ARBA00014066"/>
    </source>
</evidence>
<comment type="function">
    <text evidence="10">In unstressed cells, promotes SIAH1-mediated polyubiquitination and degradation of the serine/threonine-protein kinase HIPK2, probably by acting as a loading factor that potentiates complex formation between HIPK2 and ubiquitin ligase SIAH1. In response to DNA damage, localizes to the nucleus following phosphorylation by HIPK2 and modulates the expression of a subset of TP53/p53 target genes by binding to TP53 at target gene promoters. This limits the expression of a number of cell death-mediating TP53 target genes, reducing DNA damage-induced cell death. Enhances the binding of transcription factor TCF7L2/TCF4, a Wnt signaling pathway effector, to the promoters of target genes. Plays a role in stress granule formation.</text>
</comment>
<keyword evidence="6" id="KW-0832">Ubl conjugation</keyword>
<feature type="compositionally biased region" description="Polar residues" evidence="11">
    <location>
        <begin position="1"/>
        <end position="19"/>
    </location>
</feature>
<proteinExistence type="predicted"/>
<dbReference type="PANTHER" id="PTHR31638:SF3">
    <property type="entry name" value="DAZ-ASSOCIATED PROTEIN 2"/>
    <property type="match status" value="1"/>
</dbReference>
<comment type="subcellular location">
    <subcellularLocation>
        <location evidence="1">Cytoplasm</location>
        <location evidence="1">Stress granule</location>
    </subcellularLocation>
    <subcellularLocation>
        <location evidence="2">Nucleus speckle</location>
    </subcellularLocation>
</comment>
<keyword evidence="4" id="KW-0963">Cytoplasm</keyword>
<dbReference type="EMBL" id="SRMA01026194">
    <property type="protein sequence ID" value="TRY86641.1"/>
    <property type="molecule type" value="Genomic_DNA"/>
</dbReference>
<evidence type="ECO:0000256" key="8">
    <source>
        <dbReference type="ARBA" id="ARBA00032174"/>
    </source>
</evidence>
<name>A0A553Q9N3_9TELE</name>
<reference evidence="12 13" key="1">
    <citation type="journal article" date="2019" name="Sci. Data">
        <title>Hybrid genome assembly and annotation of Danionella translucida.</title>
        <authorList>
            <person name="Kadobianskyi M."/>
            <person name="Schulze L."/>
            <person name="Schuelke M."/>
            <person name="Judkewitz B."/>
        </authorList>
    </citation>
    <scope>NUCLEOTIDE SEQUENCE [LARGE SCALE GENOMIC DNA]</scope>
    <source>
        <strain evidence="12 13">Bolton</strain>
    </source>
</reference>
<dbReference type="OrthoDB" id="6514304at2759"/>
<evidence type="ECO:0000256" key="11">
    <source>
        <dbReference type="SAM" id="MobiDB-lite"/>
    </source>
</evidence>
<evidence type="ECO:0000256" key="1">
    <source>
        <dbReference type="ARBA" id="ARBA00004210"/>
    </source>
</evidence>
<evidence type="ECO:0000256" key="9">
    <source>
        <dbReference type="ARBA" id="ARBA00034352"/>
    </source>
</evidence>
<dbReference type="STRING" id="623744.A0A553Q9N3"/>
<evidence type="ECO:0000313" key="12">
    <source>
        <dbReference type="EMBL" id="TRY86641.1"/>
    </source>
</evidence>
<dbReference type="GO" id="GO:0010494">
    <property type="term" value="C:cytoplasmic stress granule"/>
    <property type="evidence" value="ECO:0007669"/>
    <property type="project" value="UniProtKB-SubCell"/>
</dbReference>
<evidence type="ECO:0000313" key="13">
    <source>
        <dbReference type="Proteomes" id="UP000316079"/>
    </source>
</evidence>
<keyword evidence="7" id="KW-0539">Nucleus</keyword>
<evidence type="ECO:0000256" key="10">
    <source>
        <dbReference type="ARBA" id="ARBA00045449"/>
    </source>
</evidence>
<dbReference type="Proteomes" id="UP000316079">
    <property type="component" value="Unassembled WGS sequence"/>
</dbReference>